<accession>A0AA85G7B8</accession>
<dbReference type="WBParaSite" id="SRDH1_81330.1">
    <property type="protein sequence ID" value="SRDH1_81330.1"/>
    <property type="gene ID" value="SRDH1_81330"/>
</dbReference>
<reference evidence="3" key="1">
    <citation type="submission" date="2022-06" db="EMBL/GenBank/DDBJ databases">
        <authorList>
            <person name="Berger JAMES D."/>
            <person name="Berger JAMES D."/>
        </authorList>
    </citation>
    <scope>NUCLEOTIDE SEQUENCE [LARGE SCALE GENOMIC DNA]</scope>
</reference>
<feature type="compositionally biased region" description="Acidic residues" evidence="2">
    <location>
        <begin position="767"/>
        <end position="794"/>
    </location>
</feature>
<keyword evidence="3" id="KW-1185">Reference proteome</keyword>
<name>A0AA85G7B8_9TREM</name>
<feature type="region of interest" description="Disordered" evidence="2">
    <location>
        <begin position="757"/>
        <end position="796"/>
    </location>
</feature>
<evidence type="ECO:0000313" key="3">
    <source>
        <dbReference type="Proteomes" id="UP000050792"/>
    </source>
</evidence>
<evidence type="ECO:0000313" key="4">
    <source>
        <dbReference type="WBParaSite" id="SRDH1_81330.1"/>
    </source>
</evidence>
<organism evidence="3 4">
    <name type="scientific">Schistosoma rodhaini</name>
    <dbReference type="NCBI Taxonomy" id="6188"/>
    <lineage>
        <taxon>Eukaryota</taxon>
        <taxon>Metazoa</taxon>
        <taxon>Spiralia</taxon>
        <taxon>Lophotrochozoa</taxon>
        <taxon>Platyhelminthes</taxon>
        <taxon>Trematoda</taxon>
        <taxon>Digenea</taxon>
        <taxon>Strigeidida</taxon>
        <taxon>Schistosomatoidea</taxon>
        <taxon>Schistosomatidae</taxon>
        <taxon>Schistosoma</taxon>
    </lineage>
</organism>
<feature type="region of interest" description="Disordered" evidence="2">
    <location>
        <begin position="84"/>
        <end position="107"/>
    </location>
</feature>
<reference evidence="4" key="2">
    <citation type="submission" date="2023-11" db="UniProtKB">
        <authorList>
            <consortium name="WormBaseParasite"/>
        </authorList>
    </citation>
    <scope>IDENTIFICATION</scope>
</reference>
<dbReference type="PANTHER" id="PTHR23353">
    <property type="entry name" value="RAB-GAP/TBC-RELATED"/>
    <property type="match status" value="1"/>
</dbReference>
<keyword evidence="1" id="KW-0175">Coiled coil</keyword>
<dbReference type="AlphaFoldDB" id="A0AA85G7B8"/>
<dbReference type="InterPro" id="IPR053019">
    <property type="entry name" value="GATA_zinc_finger"/>
</dbReference>
<feature type="coiled-coil region" evidence="1">
    <location>
        <begin position="613"/>
        <end position="668"/>
    </location>
</feature>
<proteinExistence type="predicted"/>
<evidence type="ECO:0000256" key="1">
    <source>
        <dbReference type="SAM" id="Coils"/>
    </source>
</evidence>
<protein>
    <submittedName>
        <fullName evidence="4">Uncharacterized protein</fullName>
    </submittedName>
</protein>
<dbReference type="Proteomes" id="UP000050792">
    <property type="component" value="Unassembled WGS sequence"/>
</dbReference>
<dbReference type="PANTHER" id="PTHR23353:SF23">
    <property type="entry name" value="PROTEIN HAIRLESS"/>
    <property type="match status" value="1"/>
</dbReference>
<evidence type="ECO:0000256" key="2">
    <source>
        <dbReference type="SAM" id="MobiDB-lite"/>
    </source>
</evidence>
<sequence length="1036" mass="118735">MMINSNGDRKPRRSSLKFTFDPVNNASDGIVSSRGLNRRVSFSQYVFVLGDEDDGSQMCVSRFNSNISVEDEFSVNSNITTTTNDINNNSNNNNGYINDNNNNSSNVNNNMESVTSISDVSMELSHDSCLKVEHGESFNEQQNTNMEIDDNSDDSQTLSPKCSSLESVTISSVDEMIVQNELSYTPRYHHDVSDMEVQSSICPLPVPLNEELCNMSIISTDELNFSTNNDGNIDKNVPDDSLPNKNHSQSLYHNDVSESTPTIENNEDVNLEKIGTPSFRSPHFLPSTSTMMTDVLVNPLLSCKRPVSVVKMPLINLNLSNSLPLTRRQCNVNNNLQSDVDKTPKPSESERITFVSLINTPLRQANIGDNTSVNLTSVKKVVRPKTFRDVNEYKPERLLSSTRRLHNHLHNQLVESQLEAVIDHIKYNFSDIKSIMNFLRKNEYIDFNLEKLDKSTLLTDLERYGSDEYLQLQNQLNLHLYDKLVRRRFAIETENINRLEFWKRLYLKRISTVLISPQLKSVMKNISEMNLIEHLKFVAGTVQLYHTCSKFAQQEIYQIIDENISARNSELNLEIDDLQQLNDYLEFMISQKQSELKKKRQEQEQLLEFEMYAKEALQKLDRIKQEIDETTQRQIVIRQSNEKLFKRKQYLEKKLKELSEKKRQEELYYSGTLLNRSVGCTELFPIPISETPINNDNKLKPTSTGKLINLFSPCRITCTSFEKDNHIYEVSTLFGLVNFILTCQVCNMLVDDTDRKNNNNHNQCNENIDDNDGDGDDDEKEEGEDDDDDDDDDMQITLNPENLKVISVQVVAPTDVECPVECPPVESVTRTFIEYLNTTGSESLRTRCIGFTMADVIETIETIIVPFMVLASDLRCLWLAKYDVNFGMTSIDDQLFTGCYFTPKKLRHLIGQTPRSTAVQSSHRTPFQSKQLHQQSFIGESIIPVKKSLSFYEYLTPSGPFSITVKVSTRNYRIMVRFTLMSLDYMDSSQGSVEYEILRGKLRTEKLEEYFKTCKPTCGNLYSIILNLQSFLSSTI</sequence>